<dbReference type="SUPFAM" id="SSF53597">
    <property type="entry name" value="Dihydrofolate reductase-like"/>
    <property type="match status" value="1"/>
</dbReference>
<feature type="domain" description="Bacterial bifunctional deaminase-reductase C-terminal" evidence="1">
    <location>
        <begin position="73"/>
        <end position="170"/>
    </location>
</feature>
<proteinExistence type="predicted"/>
<dbReference type="RefSeq" id="WP_345151572.1">
    <property type="nucleotide sequence ID" value="NZ_BAABEO010000019.1"/>
</dbReference>
<evidence type="ECO:0000259" key="1">
    <source>
        <dbReference type="Pfam" id="PF01872"/>
    </source>
</evidence>
<dbReference type="Pfam" id="PF01872">
    <property type="entry name" value="RibD_C"/>
    <property type="match status" value="1"/>
</dbReference>
<dbReference type="EMBL" id="BAABEO010000019">
    <property type="protein sequence ID" value="GAA3688812.1"/>
    <property type="molecule type" value="Genomic_DNA"/>
</dbReference>
<keyword evidence="3" id="KW-1185">Reference proteome</keyword>
<evidence type="ECO:0000313" key="3">
    <source>
        <dbReference type="Proteomes" id="UP001500752"/>
    </source>
</evidence>
<name>A0ABP7CHB1_9MICC</name>
<organism evidence="2 3">
    <name type="scientific">Arthrobacter ginkgonis</name>
    <dbReference type="NCBI Taxonomy" id="1630594"/>
    <lineage>
        <taxon>Bacteria</taxon>
        <taxon>Bacillati</taxon>
        <taxon>Actinomycetota</taxon>
        <taxon>Actinomycetes</taxon>
        <taxon>Micrococcales</taxon>
        <taxon>Micrococcaceae</taxon>
        <taxon>Arthrobacter</taxon>
    </lineage>
</organism>
<dbReference type="Proteomes" id="UP001500752">
    <property type="component" value="Unassembled WGS sequence"/>
</dbReference>
<dbReference type="PANTHER" id="PTHR38011">
    <property type="entry name" value="DIHYDROFOLATE REDUCTASE FAMILY PROTEIN (AFU_ORTHOLOGUE AFUA_8G06820)"/>
    <property type="match status" value="1"/>
</dbReference>
<dbReference type="Gene3D" id="3.40.430.10">
    <property type="entry name" value="Dihydrofolate Reductase, subunit A"/>
    <property type="match status" value="1"/>
</dbReference>
<sequence>MARFRYYVAASVDGYIADRNNQLDWLLSFDGFDGHKESYEEFLAGIGALVMGRDTYAWMHTHAPGQWPYPGLPTWVLTNHELPDWPGADLTFIRGDLAEWVQDIAADAGEKDVWVVGGGHVAGEFADAGLLDEIILFSMPVVLGGGRQLLATATPLRLEVTSSRDYGSGVRETRYDVVKQPAADPPRG</sequence>
<reference evidence="3" key="1">
    <citation type="journal article" date="2019" name="Int. J. Syst. Evol. Microbiol.">
        <title>The Global Catalogue of Microorganisms (GCM) 10K type strain sequencing project: providing services to taxonomists for standard genome sequencing and annotation.</title>
        <authorList>
            <consortium name="The Broad Institute Genomics Platform"/>
            <consortium name="The Broad Institute Genome Sequencing Center for Infectious Disease"/>
            <person name="Wu L."/>
            <person name="Ma J."/>
        </authorList>
    </citation>
    <scope>NUCLEOTIDE SEQUENCE [LARGE SCALE GENOMIC DNA]</scope>
    <source>
        <strain evidence="3">JCM 30742</strain>
    </source>
</reference>
<protein>
    <submittedName>
        <fullName evidence="2">Dihydrofolate reductase family protein</fullName>
    </submittedName>
</protein>
<gene>
    <name evidence="2" type="ORF">GCM10023081_27690</name>
</gene>
<evidence type="ECO:0000313" key="2">
    <source>
        <dbReference type="EMBL" id="GAA3688812.1"/>
    </source>
</evidence>
<comment type="caution">
    <text evidence="2">The sequence shown here is derived from an EMBL/GenBank/DDBJ whole genome shotgun (WGS) entry which is preliminary data.</text>
</comment>
<dbReference type="PANTHER" id="PTHR38011:SF11">
    <property type="entry name" value="2,5-DIAMINO-6-RIBOSYLAMINO-4(3H)-PYRIMIDINONE 5'-PHOSPHATE REDUCTASE"/>
    <property type="match status" value="1"/>
</dbReference>
<accession>A0ABP7CHB1</accession>
<dbReference type="InterPro" id="IPR024072">
    <property type="entry name" value="DHFR-like_dom_sf"/>
</dbReference>
<dbReference type="InterPro" id="IPR002734">
    <property type="entry name" value="RibDG_C"/>
</dbReference>
<dbReference type="InterPro" id="IPR050765">
    <property type="entry name" value="Riboflavin_Biosynth_HTPR"/>
</dbReference>